<dbReference type="GO" id="GO:0006821">
    <property type="term" value="P:chloride transport"/>
    <property type="evidence" value="ECO:0007669"/>
    <property type="project" value="InterPro"/>
</dbReference>
<dbReference type="HOGENOM" id="CLU_077804_3_0_1"/>
<evidence type="ECO:0000256" key="4">
    <source>
        <dbReference type="ARBA" id="ARBA00022490"/>
    </source>
</evidence>
<dbReference type="GO" id="GO:0000387">
    <property type="term" value="P:spliceosomal snRNP assembly"/>
    <property type="evidence" value="ECO:0007669"/>
    <property type="project" value="InterPro"/>
</dbReference>
<dbReference type="GO" id="GO:0034709">
    <property type="term" value="C:methylosome"/>
    <property type="evidence" value="ECO:0007669"/>
    <property type="project" value="InterPro"/>
</dbReference>
<organism>
    <name type="scientific">Serpula lacrymans var. lacrymans (strain S7.9)</name>
    <name type="common">Dry rot fungus</name>
    <dbReference type="NCBI Taxonomy" id="578457"/>
    <lineage>
        <taxon>Eukaryota</taxon>
        <taxon>Fungi</taxon>
        <taxon>Dikarya</taxon>
        <taxon>Basidiomycota</taxon>
        <taxon>Agaricomycotina</taxon>
        <taxon>Agaricomycetes</taxon>
        <taxon>Agaricomycetidae</taxon>
        <taxon>Boletales</taxon>
        <taxon>Coniophorineae</taxon>
        <taxon>Serpulaceae</taxon>
        <taxon>Serpula</taxon>
    </lineage>
</organism>
<dbReference type="GO" id="GO:0045292">
    <property type="term" value="P:mRNA cis splicing, via spliceosome"/>
    <property type="evidence" value="ECO:0007669"/>
    <property type="project" value="TreeGrafter"/>
</dbReference>
<evidence type="ECO:0000313" key="7">
    <source>
        <dbReference type="EMBL" id="EGO24618.1"/>
    </source>
</evidence>
<sequence>MPSATLIAALPAFVSPDAHRELVASTPASFSDIPPVLRHKEDNVAVSLAPPLDGFSEQDSTQGSLYVLESALVFMSSTGRGFQIEYPAITLHAISRAQSRPSIYCQLDEASPTAADVPPDQDDMFDMRELNIVPQNHAASLDNIFEAMSLCASLHPDPNMSDDEDMDDAFIATGDSAFDTFTGDEDQELSEVGRAALDHLESIIYNPFDRSQQSNGVNGNDVADEQHSDDPETKE</sequence>
<accession>F8NXE6</accession>
<dbReference type="GO" id="GO:0006884">
    <property type="term" value="P:cell volume homeostasis"/>
    <property type="evidence" value="ECO:0007669"/>
    <property type="project" value="InterPro"/>
</dbReference>
<dbReference type="Proteomes" id="UP000008064">
    <property type="component" value="Unassembled WGS sequence"/>
</dbReference>
<dbReference type="PRINTS" id="PR01348">
    <property type="entry name" value="ICLNCHANNEL"/>
</dbReference>
<comment type="subcellular location">
    <subcellularLocation>
        <location evidence="2">Cytoplasm</location>
    </subcellularLocation>
    <subcellularLocation>
        <location evidence="1">Nucleus</location>
    </subcellularLocation>
</comment>
<feature type="compositionally biased region" description="Basic and acidic residues" evidence="6">
    <location>
        <begin position="224"/>
        <end position="235"/>
    </location>
</feature>
<dbReference type="Gene3D" id="2.30.29.30">
    <property type="entry name" value="Pleckstrin-homology domain (PH domain)/Phosphotyrosine-binding domain (PTB)"/>
    <property type="match status" value="1"/>
</dbReference>
<dbReference type="GO" id="GO:0005829">
    <property type="term" value="C:cytosol"/>
    <property type="evidence" value="ECO:0007669"/>
    <property type="project" value="InterPro"/>
</dbReference>
<evidence type="ECO:0000256" key="2">
    <source>
        <dbReference type="ARBA" id="ARBA00004496"/>
    </source>
</evidence>
<dbReference type="GO" id="GO:0005681">
    <property type="term" value="C:spliceosomal complex"/>
    <property type="evidence" value="ECO:0007669"/>
    <property type="project" value="TreeGrafter"/>
</dbReference>
<dbReference type="InterPro" id="IPR039924">
    <property type="entry name" value="ICln/Lot5/Saf5"/>
</dbReference>
<dbReference type="KEGG" id="sla:SERLADRAFT_468195"/>
<dbReference type="RefSeq" id="XP_007318637.1">
    <property type="nucleotide sequence ID" value="XM_007318575.1"/>
</dbReference>
<keyword evidence="4" id="KW-0963">Cytoplasm</keyword>
<evidence type="ECO:0008006" key="8">
    <source>
        <dbReference type="Google" id="ProtNLM"/>
    </source>
</evidence>
<comment type="similarity">
    <text evidence="3">Belongs to the pICln (TC 1.A.47) family.</text>
</comment>
<evidence type="ECO:0000256" key="3">
    <source>
        <dbReference type="ARBA" id="ARBA00007054"/>
    </source>
</evidence>
<reference evidence="7" key="1">
    <citation type="submission" date="2011-04" db="EMBL/GenBank/DDBJ databases">
        <title>Evolution of plant cell wall degrading machinery underlies the functional diversity of forest fungi.</title>
        <authorList>
            <consortium name="US DOE Joint Genome Institute (JGI-PGF)"/>
            <person name="Eastwood D.C."/>
            <person name="Floudas D."/>
            <person name="Binder M."/>
            <person name="Majcherczyk A."/>
            <person name="Schneider P."/>
            <person name="Aerts A."/>
            <person name="Asiegbu F.O."/>
            <person name="Baker S.E."/>
            <person name="Barry K."/>
            <person name="Bendiksby M."/>
            <person name="Blumentritt M."/>
            <person name="Coutinho P.M."/>
            <person name="Cullen D."/>
            <person name="Cullen D."/>
            <person name="Gathman A."/>
            <person name="Goodell B."/>
            <person name="Henrissat B."/>
            <person name="Ihrmark K."/>
            <person name="Kauserud H."/>
            <person name="Kohler A."/>
            <person name="LaButti K."/>
            <person name="Lapidus A."/>
            <person name="Lavin J.L."/>
            <person name="Lee Y.-H."/>
            <person name="Lindquist E."/>
            <person name="Lilly W."/>
            <person name="Lucas S."/>
            <person name="Morin E."/>
            <person name="Murat C."/>
            <person name="Oguiza J.A."/>
            <person name="Park J."/>
            <person name="Pisabarro A.G."/>
            <person name="Riley R."/>
            <person name="Rosling A."/>
            <person name="Salamov A."/>
            <person name="Schmidt O."/>
            <person name="Schmutz J."/>
            <person name="Skrede I."/>
            <person name="Stenlid J."/>
            <person name="Wiebenga A."/>
            <person name="Xie X."/>
            <person name="Kues U."/>
            <person name="Hibbett D.S."/>
            <person name="Hoffmeister D."/>
            <person name="Hogberg N."/>
            <person name="Martin F."/>
            <person name="Grigoriev I.V."/>
            <person name="Watkinson S.C."/>
        </authorList>
    </citation>
    <scope>NUCLEOTIDE SEQUENCE</scope>
    <source>
        <strain evidence="7">S7.9</strain>
    </source>
</reference>
<dbReference type="AlphaFoldDB" id="F8NXE6"/>
<feature type="compositionally biased region" description="Polar residues" evidence="6">
    <location>
        <begin position="209"/>
        <end position="218"/>
    </location>
</feature>
<dbReference type="OrthoDB" id="19714at2759"/>
<dbReference type="GeneID" id="18819369"/>
<evidence type="ECO:0000256" key="6">
    <source>
        <dbReference type="SAM" id="MobiDB-lite"/>
    </source>
</evidence>
<dbReference type="PANTHER" id="PTHR21399">
    <property type="entry name" value="CHLORIDE CONDUCTANCE REGULATORY PROTEIN ICLN"/>
    <property type="match status" value="1"/>
</dbReference>
<evidence type="ECO:0000256" key="1">
    <source>
        <dbReference type="ARBA" id="ARBA00004123"/>
    </source>
</evidence>
<dbReference type="InterPro" id="IPR003521">
    <property type="entry name" value="ICln"/>
</dbReference>
<name>F8NXE6_SERL9</name>
<keyword evidence="5" id="KW-0539">Nucleus</keyword>
<dbReference type="EMBL" id="GL945434">
    <property type="protein sequence ID" value="EGO24618.1"/>
    <property type="molecule type" value="Genomic_DNA"/>
</dbReference>
<feature type="region of interest" description="Disordered" evidence="6">
    <location>
        <begin position="206"/>
        <end position="235"/>
    </location>
</feature>
<protein>
    <recommendedName>
        <fullName evidence="8">Methylosome subunit pICln</fullName>
    </recommendedName>
</protein>
<dbReference type="PANTHER" id="PTHR21399:SF0">
    <property type="entry name" value="METHYLOSOME SUBUNIT PICLN"/>
    <property type="match status" value="1"/>
</dbReference>
<evidence type="ECO:0000256" key="5">
    <source>
        <dbReference type="ARBA" id="ARBA00023242"/>
    </source>
</evidence>
<dbReference type="GO" id="GO:0005886">
    <property type="term" value="C:plasma membrane"/>
    <property type="evidence" value="ECO:0007669"/>
    <property type="project" value="InterPro"/>
</dbReference>
<dbReference type="GO" id="GO:0034715">
    <property type="term" value="C:pICln-Sm protein complex"/>
    <property type="evidence" value="ECO:0007669"/>
    <property type="project" value="InterPro"/>
</dbReference>
<gene>
    <name evidence="7" type="ORF">SERLADRAFT_468195</name>
</gene>
<proteinExistence type="inferred from homology"/>
<dbReference type="InterPro" id="IPR011993">
    <property type="entry name" value="PH-like_dom_sf"/>
</dbReference>
<dbReference type="Pfam" id="PF03517">
    <property type="entry name" value="Voldacs"/>
    <property type="match status" value="1"/>
</dbReference>